<dbReference type="EMBL" id="PFAP01000004">
    <property type="protein sequence ID" value="PIR94520.1"/>
    <property type="molecule type" value="Genomic_DNA"/>
</dbReference>
<evidence type="ECO:0000256" key="10">
    <source>
        <dbReference type="ARBA" id="ARBA00022989"/>
    </source>
</evidence>
<sequence length="475" mass="53347">MTWQDNIIYRVQKSMEDDLKKRLAEVCPVLQKVATGDFSVRVDIPKVKDEMTELLVLLNRMIDDLQEVSEKVKAQTSRIITQKHALEDQHKAFLNILEDVSEEKVASQNLAGDLEKFKLAVENASDHIVITDKSGTILYANKAVEKTTGYSLEEVIGKKAGTKDLWGGQMGQAFYEKMWETIGVKKEVFLGDFTNKKKWGEQYIARASISPVLDKNGDVKFFVGIERDVTMEKKVDQAKTEFVSIASHQLRTPLSTIKWYVELLQDGSVGPLNQEQKNFLHEISIGNERMVEFVNALLNVSRIEVGSFVVEPEPVNLIEFMKDEVHGSKPQIDIKKLKIKTDFDPSLPIINLDPKLMRIVVTNLLSNSVKYTPEGGTITLGLKKQKNGILFSISDTGMGIPMGQQSKIFTKMFRADNVKAADTHGTGLGLYIVKSIVEESHGKIWFESKENKGTTFYVTLPLGGMKKKTGSKKLN</sequence>
<dbReference type="Gene3D" id="1.10.287.130">
    <property type="match status" value="1"/>
</dbReference>
<dbReference type="CDD" id="cd00082">
    <property type="entry name" value="HisKA"/>
    <property type="match status" value="1"/>
</dbReference>
<feature type="domain" description="PAS" evidence="15">
    <location>
        <begin position="113"/>
        <end position="158"/>
    </location>
</feature>
<dbReference type="Gene3D" id="3.30.450.20">
    <property type="entry name" value="PAS domain"/>
    <property type="match status" value="1"/>
</dbReference>
<evidence type="ECO:0000256" key="12">
    <source>
        <dbReference type="ARBA" id="ARBA00023136"/>
    </source>
</evidence>
<evidence type="ECO:0000256" key="5">
    <source>
        <dbReference type="ARBA" id="ARBA00022679"/>
    </source>
</evidence>
<keyword evidence="10" id="KW-1133">Transmembrane helix</keyword>
<dbReference type="NCBIfam" id="TIGR00229">
    <property type="entry name" value="sensory_box"/>
    <property type="match status" value="1"/>
</dbReference>
<evidence type="ECO:0000259" key="17">
    <source>
        <dbReference type="PROSITE" id="PS50885"/>
    </source>
</evidence>
<dbReference type="SMART" id="SM00091">
    <property type="entry name" value="PAS"/>
    <property type="match status" value="1"/>
</dbReference>
<dbReference type="PROSITE" id="PS50109">
    <property type="entry name" value="HIS_KIN"/>
    <property type="match status" value="1"/>
</dbReference>
<feature type="coiled-coil region" evidence="13">
    <location>
        <begin position="48"/>
        <end position="78"/>
    </location>
</feature>
<dbReference type="Pfam" id="PF00512">
    <property type="entry name" value="HisKA"/>
    <property type="match status" value="1"/>
</dbReference>
<feature type="domain" description="HAMP" evidence="17">
    <location>
        <begin position="29"/>
        <end position="70"/>
    </location>
</feature>
<evidence type="ECO:0000259" key="15">
    <source>
        <dbReference type="PROSITE" id="PS50112"/>
    </source>
</evidence>
<keyword evidence="8" id="KW-0418">Kinase</keyword>
<dbReference type="InterPro" id="IPR036890">
    <property type="entry name" value="HATPase_C_sf"/>
</dbReference>
<dbReference type="EC" id="2.7.13.3" evidence="3"/>
<dbReference type="GO" id="GO:0016020">
    <property type="term" value="C:membrane"/>
    <property type="evidence" value="ECO:0007669"/>
    <property type="project" value="UniProtKB-SubCell"/>
</dbReference>
<keyword evidence="4" id="KW-0597">Phosphoprotein</keyword>
<dbReference type="FunFam" id="3.30.565.10:FF:000006">
    <property type="entry name" value="Sensor histidine kinase WalK"/>
    <property type="match status" value="1"/>
</dbReference>
<dbReference type="GO" id="GO:0000156">
    <property type="term" value="F:phosphorelay response regulator activity"/>
    <property type="evidence" value="ECO:0007669"/>
    <property type="project" value="TreeGrafter"/>
</dbReference>
<dbReference type="SUPFAM" id="SSF158472">
    <property type="entry name" value="HAMP domain-like"/>
    <property type="match status" value="1"/>
</dbReference>
<dbReference type="PROSITE" id="PS50885">
    <property type="entry name" value="HAMP"/>
    <property type="match status" value="1"/>
</dbReference>
<comment type="subcellular location">
    <subcellularLocation>
        <location evidence="2">Membrane</location>
        <topology evidence="2">Multi-pass membrane protein</topology>
    </subcellularLocation>
</comment>
<dbReference type="GO" id="GO:0000155">
    <property type="term" value="F:phosphorelay sensor kinase activity"/>
    <property type="evidence" value="ECO:0007669"/>
    <property type="project" value="InterPro"/>
</dbReference>
<dbReference type="InterPro" id="IPR000014">
    <property type="entry name" value="PAS"/>
</dbReference>
<dbReference type="PANTHER" id="PTHR42878">
    <property type="entry name" value="TWO-COMPONENT HISTIDINE KINASE"/>
    <property type="match status" value="1"/>
</dbReference>
<keyword evidence="7" id="KW-0547">Nucleotide-binding</keyword>
<protein>
    <recommendedName>
        <fullName evidence="3">histidine kinase</fullName>
        <ecNumber evidence="3">2.7.13.3</ecNumber>
    </recommendedName>
</protein>
<dbReference type="SMART" id="SM00387">
    <property type="entry name" value="HATPase_c"/>
    <property type="match status" value="1"/>
</dbReference>
<dbReference type="PROSITE" id="PS50113">
    <property type="entry name" value="PAC"/>
    <property type="match status" value="1"/>
</dbReference>
<comment type="caution">
    <text evidence="18">The sequence shown here is derived from an EMBL/GenBank/DDBJ whole genome shotgun (WGS) entry which is preliminary data.</text>
</comment>
<dbReference type="InterPro" id="IPR003660">
    <property type="entry name" value="HAMP_dom"/>
</dbReference>
<dbReference type="Pfam" id="PF00672">
    <property type="entry name" value="HAMP"/>
    <property type="match status" value="1"/>
</dbReference>
<keyword evidence="11" id="KW-0902">Two-component regulatory system</keyword>
<dbReference type="PROSITE" id="PS50112">
    <property type="entry name" value="PAS"/>
    <property type="match status" value="1"/>
</dbReference>
<dbReference type="SUPFAM" id="SSF55785">
    <property type="entry name" value="PYP-like sensor domain (PAS domain)"/>
    <property type="match status" value="1"/>
</dbReference>
<evidence type="ECO:0000259" key="16">
    <source>
        <dbReference type="PROSITE" id="PS50113"/>
    </source>
</evidence>
<evidence type="ECO:0000259" key="14">
    <source>
        <dbReference type="PROSITE" id="PS50109"/>
    </source>
</evidence>
<dbReference type="InterPro" id="IPR035965">
    <property type="entry name" value="PAS-like_dom_sf"/>
</dbReference>
<dbReference type="GO" id="GO:0030295">
    <property type="term" value="F:protein kinase activator activity"/>
    <property type="evidence" value="ECO:0007669"/>
    <property type="project" value="TreeGrafter"/>
</dbReference>
<dbReference type="InterPro" id="IPR036097">
    <property type="entry name" value="HisK_dim/P_sf"/>
</dbReference>
<dbReference type="InterPro" id="IPR000700">
    <property type="entry name" value="PAS-assoc_C"/>
</dbReference>
<organism evidence="18 19">
    <name type="scientific">Candidatus Falkowbacteria bacterium CG10_big_fil_rev_8_21_14_0_10_39_11</name>
    <dbReference type="NCBI Taxonomy" id="1974565"/>
    <lineage>
        <taxon>Bacteria</taxon>
        <taxon>Candidatus Falkowiibacteriota</taxon>
    </lineage>
</organism>
<evidence type="ECO:0000256" key="2">
    <source>
        <dbReference type="ARBA" id="ARBA00004141"/>
    </source>
</evidence>
<dbReference type="Proteomes" id="UP000229901">
    <property type="component" value="Unassembled WGS sequence"/>
</dbReference>
<evidence type="ECO:0000313" key="19">
    <source>
        <dbReference type="Proteomes" id="UP000229901"/>
    </source>
</evidence>
<evidence type="ECO:0000256" key="4">
    <source>
        <dbReference type="ARBA" id="ARBA00022553"/>
    </source>
</evidence>
<dbReference type="Gene3D" id="3.30.565.10">
    <property type="entry name" value="Histidine kinase-like ATPase, C-terminal domain"/>
    <property type="match status" value="1"/>
</dbReference>
<name>A0A2H0V847_9BACT</name>
<evidence type="ECO:0000256" key="8">
    <source>
        <dbReference type="ARBA" id="ARBA00022777"/>
    </source>
</evidence>
<dbReference type="Pfam" id="PF02518">
    <property type="entry name" value="HATPase_c"/>
    <property type="match status" value="1"/>
</dbReference>
<evidence type="ECO:0000256" key="6">
    <source>
        <dbReference type="ARBA" id="ARBA00022692"/>
    </source>
</evidence>
<comment type="catalytic activity">
    <reaction evidence="1">
        <text>ATP + protein L-histidine = ADP + protein N-phospho-L-histidine.</text>
        <dbReference type="EC" id="2.7.13.3"/>
    </reaction>
</comment>
<feature type="domain" description="PAC" evidence="16">
    <location>
        <begin position="189"/>
        <end position="241"/>
    </location>
</feature>
<keyword evidence="13" id="KW-0175">Coiled coil</keyword>
<dbReference type="InterPro" id="IPR004358">
    <property type="entry name" value="Sig_transdc_His_kin-like_C"/>
</dbReference>
<dbReference type="InterPro" id="IPR003594">
    <property type="entry name" value="HATPase_dom"/>
</dbReference>
<gene>
    <name evidence="18" type="ORF">COT97_01070</name>
</gene>
<dbReference type="AlphaFoldDB" id="A0A2H0V847"/>
<dbReference type="Pfam" id="PF13426">
    <property type="entry name" value="PAS_9"/>
    <property type="match status" value="1"/>
</dbReference>
<keyword evidence="5" id="KW-0808">Transferase</keyword>
<proteinExistence type="predicted"/>
<dbReference type="SUPFAM" id="SSF55874">
    <property type="entry name" value="ATPase domain of HSP90 chaperone/DNA topoisomerase II/histidine kinase"/>
    <property type="match status" value="1"/>
</dbReference>
<dbReference type="CDD" id="cd06225">
    <property type="entry name" value="HAMP"/>
    <property type="match status" value="1"/>
</dbReference>
<dbReference type="SUPFAM" id="SSF47384">
    <property type="entry name" value="Homodimeric domain of signal transducing histidine kinase"/>
    <property type="match status" value="1"/>
</dbReference>
<dbReference type="InterPro" id="IPR050351">
    <property type="entry name" value="BphY/WalK/GraS-like"/>
</dbReference>
<dbReference type="PANTHER" id="PTHR42878:SF7">
    <property type="entry name" value="SENSOR HISTIDINE KINASE GLRK"/>
    <property type="match status" value="1"/>
</dbReference>
<evidence type="ECO:0000256" key="13">
    <source>
        <dbReference type="SAM" id="Coils"/>
    </source>
</evidence>
<evidence type="ECO:0000256" key="3">
    <source>
        <dbReference type="ARBA" id="ARBA00012438"/>
    </source>
</evidence>
<evidence type="ECO:0000256" key="7">
    <source>
        <dbReference type="ARBA" id="ARBA00022741"/>
    </source>
</evidence>
<accession>A0A2H0V847</accession>
<dbReference type="PRINTS" id="PR00344">
    <property type="entry name" value="BCTRLSENSOR"/>
</dbReference>
<reference evidence="19" key="1">
    <citation type="submission" date="2017-09" db="EMBL/GenBank/DDBJ databases">
        <title>Depth-based differentiation of microbial function through sediment-hosted aquifers and enrichment of novel symbionts in the deep terrestrial subsurface.</title>
        <authorList>
            <person name="Probst A.J."/>
            <person name="Ladd B."/>
            <person name="Jarett J.K."/>
            <person name="Geller-Mcgrath D.E."/>
            <person name="Sieber C.M.K."/>
            <person name="Emerson J.B."/>
            <person name="Anantharaman K."/>
            <person name="Thomas B.C."/>
            <person name="Malmstrom R."/>
            <person name="Stieglmeier M."/>
            <person name="Klingl A."/>
            <person name="Woyke T."/>
            <person name="Ryan C.M."/>
            <person name="Banfield J.F."/>
        </authorList>
    </citation>
    <scope>NUCLEOTIDE SEQUENCE [LARGE SCALE GENOMIC DNA]</scope>
</reference>
<keyword evidence="6" id="KW-0812">Transmembrane</keyword>
<evidence type="ECO:0000256" key="9">
    <source>
        <dbReference type="ARBA" id="ARBA00022840"/>
    </source>
</evidence>
<dbReference type="InterPro" id="IPR005467">
    <property type="entry name" value="His_kinase_dom"/>
</dbReference>
<dbReference type="SMART" id="SM00388">
    <property type="entry name" value="HisKA"/>
    <property type="match status" value="1"/>
</dbReference>
<feature type="domain" description="Histidine kinase" evidence="14">
    <location>
        <begin position="245"/>
        <end position="464"/>
    </location>
</feature>
<dbReference type="CDD" id="cd00130">
    <property type="entry name" value="PAS"/>
    <property type="match status" value="1"/>
</dbReference>
<dbReference type="GO" id="GO:0005524">
    <property type="term" value="F:ATP binding"/>
    <property type="evidence" value="ECO:0007669"/>
    <property type="project" value="UniProtKB-KW"/>
</dbReference>
<evidence type="ECO:0000256" key="1">
    <source>
        <dbReference type="ARBA" id="ARBA00000085"/>
    </source>
</evidence>
<evidence type="ECO:0000313" key="18">
    <source>
        <dbReference type="EMBL" id="PIR94520.1"/>
    </source>
</evidence>
<dbReference type="GO" id="GO:0007234">
    <property type="term" value="P:osmosensory signaling via phosphorelay pathway"/>
    <property type="evidence" value="ECO:0007669"/>
    <property type="project" value="TreeGrafter"/>
</dbReference>
<keyword evidence="9" id="KW-0067">ATP-binding</keyword>
<keyword evidence="12" id="KW-0472">Membrane</keyword>
<dbReference type="InterPro" id="IPR003661">
    <property type="entry name" value="HisK_dim/P_dom"/>
</dbReference>
<dbReference type="Gene3D" id="6.10.340.10">
    <property type="match status" value="1"/>
</dbReference>
<evidence type="ECO:0000256" key="11">
    <source>
        <dbReference type="ARBA" id="ARBA00023012"/>
    </source>
</evidence>